<dbReference type="GeneTree" id="ENSGT00390000013709"/>
<dbReference type="SUPFAM" id="SSF55174">
    <property type="entry name" value="Alpha-L RNA-binding motif"/>
    <property type="match status" value="1"/>
</dbReference>
<reference evidence="13" key="1">
    <citation type="submission" date="2018-06" db="EMBL/GenBank/DDBJ databases">
        <title>Genome assembly of Danube salmon.</title>
        <authorList>
            <person name="Macqueen D.J."/>
            <person name="Gundappa M.K."/>
        </authorList>
    </citation>
    <scope>NUCLEOTIDE SEQUENCE [LARGE SCALE GENOMIC DNA]</scope>
</reference>
<accession>A0A4W5PZ38</accession>
<dbReference type="PRINTS" id="PR01040">
    <property type="entry name" value="TRNASYNTHTYR"/>
</dbReference>
<organism evidence="12 13">
    <name type="scientific">Hucho hucho</name>
    <name type="common">huchen</name>
    <dbReference type="NCBI Taxonomy" id="62062"/>
    <lineage>
        <taxon>Eukaryota</taxon>
        <taxon>Metazoa</taxon>
        <taxon>Chordata</taxon>
        <taxon>Craniata</taxon>
        <taxon>Vertebrata</taxon>
        <taxon>Euteleostomi</taxon>
        <taxon>Actinopterygii</taxon>
        <taxon>Neopterygii</taxon>
        <taxon>Teleostei</taxon>
        <taxon>Protacanthopterygii</taxon>
        <taxon>Salmoniformes</taxon>
        <taxon>Salmonidae</taxon>
        <taxon>Salmoninae</taxon>
        <taxon>Hucho</taxon>
    </lineage>
</organism>
<dbReference type="Ensembl" id="ENSHHUT00000071297.1">
    <property type="protein sequence ID" value="ENSHHUP00000068982.1"/>
    <property type="gene ID" value="ENSHHUG00000040663.1"/>
</dbReference>
<keyword evidence="4 10" id="KW-0547">Nucleotide-binding</keyword>
<dbReference type="Gene3D" id="1.10.240.10">
    <property type="entry name" value="Tyrosyl-Transfer RNA Synthetase"/>
    <property type="match status" value="1"/>
</dbReference>
<evidence type="ECO:0000256" key="5">
    <source>
        <dbReference type="ARBA" id="ARBA00022840"/>
    </source>
</evidence>
<keyword evidence="6 10" id="KW-0648">Protein biosynthesis</keyword>
<evidence type="ECO:0000313" key="13">
    <source>
        <dbReference type="Proteomes" id="UP000314982"/>
    </source>
</evidence>
<dbReference type="PANTHER" id="PTHR11766">
    <property type="entry name" value="TYROSYL-TRNA SYNTHETASE"/>
    <property type="match status" value="1"/>
</dbReference>
<evidence type="ECO:0000259" key="11">
    <source>
        <dbReference type="PROSITE" id="PS50208"/>
    </source>
</evidence>
<sequence length="284" mass="31997">MSLTEFSYQLFQAYDFYHLNQNHSCKIQLGGTDQLGNLMSGHEFIHKMTGQEVYGLTIPLVASSVLDKLGKTAGNAVWMNRVKTSPFDLYQFFLRQPDSSVEWYLKLFTFLAEVERVMEQQRQEPGKRPAHKRLAAEVTKLVHGNESKRCTNALYHSNLQALEQMSDAELQELFRDAPFHVLLLEPGTTILDACRRAEDIPQGPKGYRMVSEGAVWINHIKTDSPEQVLIPGQHILANGLDCLSSEWAKITSTSSGGSICEWSWDLITSMHCLCTGGRTASWEA</sequence>
<dbReference type="SUPFAM" id="SSF52374">
    <property type="entry name" value="Nucleotidylyl transferase"/>
    <property type="match status" value="1"/>
</dbReference>
<dbReference type="PROSITE" id="PS50208">
    <property type="entry name" value="CASPASE_P20"/>
    <property type="match status" value="1"/>
</dbReference>
<dbReference type="GO" id="GO:0004197">
    <property type="term" value="F:cysteine-type endopeptidase activity"/>
    <property type="evidence" value="ECO:0007669"/>
    <property type="project" value="InterPro"/>
</dbReference>
<dbReference type="GO" id="GO:0004831">
    <property type="term" value="F:tyrosine-tRNA ligase activity"/>
    <property type="evidence" value="ECO:0007669"/>
    <property type="project" value="UniProtKB-EC"/>
</dbReference>
<name>A0A4W5PZ38_9TELE</name>
<evidence type="ECO:0000256" key="6">
    <source>
        <dbReference type="ARBA" id="ARBA00022917"/>
    </source>
</evidence>
<evidence type="ECO:0000256" key="8">
    <source>
        <dbReference type="ARBA" id="ARBA00033323"/>
    </source>
</evidence>
<dbReference type="GO" id="GO:0003723">
    <property type="term" value="F:RNA binding"/>
    <property type="evidence" value="ECO:0007669"/>
    <property type="project" value="InterPro"/>
</dbReference>
<proteinExistence type="inferred from homology"/>
<dbReference type="Gene3D" id="3.40.50.620">
    <property type="entry name" value="HUPs"/>
    <property type="match status" value="1"/>
</dbReference>
<dbReference type="Proteomes" id="UP000314982">
    <property type="component" value="Unassembled WGS sequence"/>
</dbReference>
<evidence type="ECO:0000256" key="9">
    <source>
        <dbReference type="ARBA" id="ARBA00048248"/>
    </source>
</evidence>
<keyword evidence="13" id="KW-1185">Reference proteome</keyword>
<dbReference type="GO" id="GO:0005739">
    <property type="term" value="C:mitochondrion"/>
    <property type="evidence" value="ECO:0007669"/>
    <property type="project" value="TreeGrafter"/>
</dbReference>
<dbReference type="GO" id="GO:0005829">
    <property type="term" value="C:cytosol"/>
    <property type="evidence" value="ECO:0007669"/>
    <property type="project" value="TreeGrafter"/>
</dbReference>
<dbReference type="InterPro" id="IPR001309">
    <property type="entry name" value="Pept_C14_p20"/>
</dbReference>
<dbReference type="GO" id="GO:0006508">
    <property type="term" value="P:proteolysis"/>
    <property type="evidence" value="ECO:0007669"/>
    <property type="project" value="InterPro"/>
</dbReference>
<evidence type="ECO:0000256" key="4">
    <source>
        <dbReference type="ARBA" id="ARBA00022741"/>
    </source>
</evidence>
<protein>
    <recommendedName>
        <fullName evidence="2 10">Tyrosine--tRNA ligase</fullName>
        <ecNumber evidence="2 10">6.1.1.1</ecNumber>
    </recommendedName>
    <alternativeName>
        <fullName evidence="8 10">Tyrosyl-tRNA synthetase</fullName>
    </alternativeName>
</protein>
<evidence type="ECO:0000313" key="12">
    <source>
        <dbReference type="Ensembl" id="ENSHHUP00000068982.1"/>
    </source>
</evidence>
<dbReference type="EC" id="6.1.1.1" evidence="2 10"/>
<keyword evidence="7 10" id="KW-0030">Aminoacyl-tRNA synthetase</keyword>
<comment type="similarity">
    <text evidence="1 10">Belongs to the class-I aminoacyl-tRNA synthetase family.</text>
</comment>
<keyword evidence="5 10" id="KW-0067">ATP-binding</keyword>
<feature type="domain" description="Caspase family p20" evidence="11">
    <location>
        <begin position="118"/>
        <end position="198"/>
    </location>
</feature>
<dbReference type="InterPro" id="IPR014729">
    <property type="entry name" value="Rossmann-like_a/b/a_fold"/>
</dbReference>
<dbReference type="InterPro" id="IPR002305">
    <property type="entry name" value="aa-tRNA-synth_Ic"/>
</dbReference>
<dbReference type="NCBIfam" id="TIGR00234">
    <property type="entry name" value="tyrS"/>
    <property type="match status" value="1"/>
</dbReference>
<evidence type="ECO:0000256" key="2">
    <source>
        <dbReference type="ARBA" id="ARBA00013160"/>
    </source>
</evidence>
<dbReference type="AlphaFoldDB" id="A0A4W5PZ38"/>
<dbReference type="GO" id="GO:0005524">
    <property type="term" value="F:ATP binding"/>
    <property type="evidence" value="ECO:0007669"/>
    <property type="project" value="UniProtKB-KW"/>
</dbReference>
<keyword evidence="3 10" id="KW-0436">Ligase</keyword>
<dbReference type="GO" id="GO:0006437">
    <property type="term" value="P:tyrosyl-tRNA aminoacylation"/>
    <property type="evidence" value="ECO:0007669"/>
    <property type="project" value="InterPro"/>
</dbReference>
<dbReference type="STRING" id="62062.ENSHHUP00000068982"/>
<dbReference type="PANTHER" id="PTHR11766:SF0">
    <property type="entry name" value="TYROSINE--TRNA LIGASE, MITOCHONDRIAL"/>
    <property type="match status" value="1"/>
</dbReference>
<evidence type="ECO:0000256" key="1">
    <source>
        <dbReference type="ARBA" id="ARBA00005594"/>
    </source>
</evidence>
<evidence type="ECO:0000256" key="7">
    <source>
        <dbReference type="ARBA" id="ARBA00023146"/>
    </source>
</evidence>
<dbReference type="InterPro" id="IPR024088">
    <property type="entry name" value="Tyr-tRNA-ligase_bac-type"/>
</dbReference>
<dbReference type="Pfam" id="PF00579">
    <property type="entry name" value="tRNA-synt_1b"/>
    <property type="match status" value="1"/>
</dbReference>
<dbReference type="Gene3D" id="3.10.290.10">
    <property type="entry name" value="RNA-binding S4 domain"/>
    <property type="match status" value="1"/>
</dbReference>
<dbReference type="FunFam" id="1.10.240.10:FF:000001">
    <property type="entry name" value="Tyrosine--tRNA ligase"/>
    <property type="match status" value="1"/>
</dbReference>
<evidence type="ECO:0000256" key="3">
    <source>
        <dbReference type="ARBA" id="ARBA00022598"/>
    </source>
</evidence>
<dbReference type="InterPro" id="IPR036986">
    <property type="entry name" value="S4_RNA-bd_sf"/>
</dbReference>
<evidence type="ECO:0000256" key="10">
    <source>
        <dbReference type="RuleBase" id="RU361234"/>
    </source>
</evidence>
<comment type="catalytic activity">
    <reaction evidence="9 10">
        <text>tRNA(Tyr) + L-tyrosine + ATP = L-tyrosyl-tRNA(Tyr) + AMP + diphosphate + H(+)</text>
        <dbReference type="Rhea" id="RHEA:10220"/>
        <dbReference type="Rhea" id="RHEA-COMP:9706"/>
        <dbReference type="Rhea" id="RHEA-COMP:9707"/>
        <dbReference type="ChEBI" id="CHEBI:15378"/>
        <dbReference type="ChEBI" id="CHEBI:30616"/>
        <dbReference type="ChEBI" id="CHEBI:33019"/>
        <dbReference type="ChEBI" id="CHEBI:58315"/>
        <dbReference type="ChEBI" id="CHEBI:78442"/>
        <dbReference type="ChEBI" id="CHEBI:78536"/>
        <dbReference type="ChEBI" id="CHEBI:456215"/>
        <dbReference type="EC" id="6.1.1.1"/>
    </reaction>
</comment>
<reference evidence="12" key="3">
    <citation type="submission" date="2025-09" db="UniProtKB">
        <authorList>
            <consortium name="Ensembl"/>
        </authorList>
    </citation>
    <scope>IDENTIFICATION</scope>
</reference>
<reference evidence="12" key="2">
    <citation type="submission" date="2025-08" db="UniProtKB">
        <authorList>
            <consortium name="Ensembl"/>
        </authorList>
    </citation>
    <scope>IDENTIFICATION</scope>
</reference>
<dbReference type="InterPro" id="IPR002307">
    <property type="entry name" value="Tyr-tRNA-ligase"/>
</dbReference>